<dbReference type="Gene3D" id="4.10.240.10">
    <property type="entry name" value="Zn(2)-C6 fungal-type DNA-binding domain"/>
    <property type="match status" value="1"/>
</dbReference>
<feature type="coiled-coil region" evidence="6">
    <location>
        <begin position="54"/>
        <end position="88"/>
    </location>
</feature>
<dbReference type="AlphaFoldDB" id="A0AAE0MYT0"/>
<dbReference type="InterPro" id="IPR001138">
    <property type="entry name" value="Zn2Cys6_DnaBD"/>
</dbReference>
<dbReference type="InterPro" id="IPR007219">
    <property type="entry name" value="XnlR_reg_dom"/>
</dbReference>
<reference evidence="8" key="1">
    <citation type="journal article" date="2023" name="Mol. Phylogenet. Evol.">
        <title>Genome-scale phylogeny and comparative genomics of the fungal order Sordariales.</title>
        <authorList>
            <person name="Hensen N."/>
            <person name="Bonometti L."/>
            <person name="Westerberg I."/>
            <person name="Brannstrom I.O."/>
            <person name="Guillou S."/>
            <person name="Cros-Aarteil S."/>
            <person name="Calhoun S."/>
            <person name="Haridas S."/>
            <person name="Kuo A."/>
            <person name="Mondo S."/>
            <person name="Pangilinan J."/>
            <person name="Riley R."/>
            <person name="LaButti K."/>
            <person name="Andreopoulos B."/>
            <person name="Lipzen A."/>
            <person name="Chen C."/>
            <person name="Yan M."/>
            <person name="Daum C."/>
            <person name="Ng V."/>
            <person name="Clum A."/>
            <person name="Steindorff A."/>
            <person name="Ohm R.A."/>
            <person name="Martin F."/>
            <person name="Silar P."/>
            <person name="Natvig D.O."/>
            <person name="Lalanne C."/>
            <person name="Gautier V."/>
            <person name="Ament-Velasquez S.L."/>
            <person name="Kruys A."/>
            <person name="Hutchinson M.I."/>
            <person name="Powell A.J."/>
            <person name="Barry K."/>
            <person name="Miller A.N."/>
            <person name="Grigoriev I.V."/>
            <person name="Debuchy R."/>
            <person name="Gladieux P."/>
            <person name="Hiltunen Thoren M."/>
            <person name="Johannesson H."/>
        </authorList>
    </citation>
    <scope>NUCLEOTIDE SEQUENCE</scope>
    <source>
        <strain evidence="8">CBS 958.72</strain>
    </source>
</reference>
<dbReference type="Pfam" id="PF00172">
    <property type="entry name" value="Zn_clus"/>
    <property type="match status" value="1"/>
</dbReference>
<dbReference type="SMART" id="SM00066">
    <property type="entry name" value="GAL4"/>
    <property type="match status" value="1"/>
</dbReference>
<gene>
    <name evidence="8" type="ORF">B0T24DRAFT_540537</name>
</gene>
<keyword evidence="5" id="KW-0539">Nucleus</keyword>
<dbReference type="GO" id="GO:0003677">
    <property type="term" value="F:DNA binding"/>
    <property type="evidence" value="ECO:0007669"/>
    <property type="project" value="InterPro"/>
</dbReference>
<dbReference type="PROSITE" id="PS00463">
    <property type="entry name" value="ZN2_CY6_FUNGAL_1"/>
    <property type="match status" value="1"/>
</dbReference>
<dbReference type="GO" id="GO:0006351">
    <property type="term" value="P:DNA-templated transcription"/>
    <property type="evidence" value="ECO:0007669"/>
    <property type="project" value="InterPro"/>
</dbReference>
<evidence type="ECO:0000256" key="2">
    <source>
        <dbReference type="ARBA" id="ARBA00022723"/>
    </source>
</evidence>
<dbReference type="SMART" id="SM00906">
    <property type="entry name" value="Fungal_trans"/>
    <property type="match status" value="1"/>
</dbReference>
<evidence type="ECO:0000259" key="7">
    <source>
        <dbReference type="PROSITE" id="PS50048"/>
    </source>
</evidence>
<dbReference type="CDD" id="cd12148">
    <property type="entry name" value="fungal_TF_MHR"/>
    <property type="match status" value="1"/>
</dbReference>
<dbReference type="GO" id="GO:0008270">
    <property type="term" value="F:zinc ion binding"/>
    <property type="evidence" value="ECO:0007669"/>
    <property type="project" value="InterPro"/>
</dbReference>
<keyword evidence="9" id="KW-1185">Reference proteome</keyword>
<evidence type="ECO:0000256" key="4">
    <source>
        <dbReference type="ARBA" id="ARBA00023163"/>
    </source>
</evidence>
<keyword evidence="6" id="KW-0175">Coiled coil</keyword>
<dbReference type="PANTHER" id="PTHR47338">
    <property type="entry name" value="ZN(II)2CYS6 TRANSCRIPTION FACTOR (EUROFUNG)-RELATED"/>
    <property type="match status" value="1"/>
</dbReference>
<evidence type="ECO:0000256" key="1">
    <source>
        <dbReference type="ARBA" id="ARBA00004123"/>
    </source>
</evidence>
<feature type="domain" description="Zn(2)-C6 fungal-type" evidence="7">
    <location>
        <begin position="17"/>
        <end position="47"/>
    </location>
</feature>
<organism evidence="8 9">
    <name type="scientific">Lasiosphaeria ovina</name>
    <dbReference type="NCBI Taxonomy" id="92902"/>
    <lineage>
        <taxon>Eukaryota</taxon>
        <taxon>Fungi</taxon>
        <taxon>Dikarya</taxon>
        <taxon>Ascomycota</taxon>
        <taxon>Pezizomycotina</taxon>
        <taxon>Sordariomycetes</taxon>
        <taxon>Sordariomycetidae</taxon>
        <taxon>Sordariales</taxon>
        <taxon>Lasiosphaeriaceae</taxon>
        <taxon>Lasiosphaeria</taxon>
    </lineage>
</organism>
<evidence type="ECO:0000313" key="9">
    <source>
        <dbReference type="Proteomes" id="UP001287356"/>
    </source>
</evidence>
<evidence type="ECO:0000256" key="3">
    <source>
        <dbReference type="ARBA" id="ARBA00023015"/>
    </source>
</evidence>
<dbReference type="SUPFAM" id="SSF57701">
    <property type="entry name" value="Zn2/Cys6 DNA-binding domain"/>
    <property type="match status" value="1"/>
</dbReference>
<evidence type="ECO:0000256" key="6">
    <source>
        <dbReference type="SAM" id="Coils"/>
    </source>
</evidence>
<dbReference type="Pfam" id="PF04082">
    <property type="entry name" value="Fungal_trans"/>
    <property type="match status" value="1"/>
</dbReference>
<sequence>MDEQSSHGPPTKGPNLSCFGCRNKKSRCDRAWPRCGRCLRLGELCVFPASRQSQVGKRKKVRDLEAKVDQLEGQLKSLKSAGAQQSQQCQPGGDATLSERAELAQPMPDTNQPPPFGLELDLGVDNNSLEPRPHVGGSDSLANEVIGLGLFEQLPSAQLIRDLTDIYFDRLHCATPMLHRSRYTASLYLPPHMRPPMCLQYAVMALATTTDDTHRHLTTPFYLRARAYAEADEMRGRGEHVTLAHAQCWNLVANFEAQHLNFPRSSTSLSLSIRIAQMLNLHRLDNKGHPTRQTIMPAKDWSELEERRRTWWVLFCADRLASGVTGWPALINERDVGSILTLLPASEEAFMNNLEERTSSLTSSLRQQDPEYSSLAGRVLASCLFHRTLELTSESFTQEASQDIQASPYWKRQTAIDNDLVTMLMFLPSSLQLPRNVRSLNAVFVNVIAHAAVICLHRAGLGKSRAGHLKLPDYAIRQSQDRLLPAAEEVLNIVRMITDIRVAFKNPLMVFSVYMAALVFLDDFATEHGSQSESNLEFLLKIMATLGTTNPVTRSLAIQLAMDMEKSGFDSSVTERVYIFTPSL</sequence>
<evidence type="ECO:0000313" key="8">
    <source>
        <dbReference type="EMBL" id="KAK3358485.1"/>
    </source>
</evidence>
<dbReference type="GO" id="GO:0005634">
    <property type="term" value="C:nucleus"/>
    <property type="evidence" value="ECO:0007669"/>
    <property type="project" value="UniProtKB-SubCell"/>
</dbReference>
<dbReference type="PANTHER" id="PTHR47338:SF10">
    <property type="entry name" value="TRANSCRIPTION FACTOR DOMAIN-CONTAINING PROTEIN-RELATED"/>
    <property type="match status" value="1"/>
</dbReference>
<keyword evidence="2" id="KW-0479">Metal-binding</keyword>
<dbReference type="PROSITE" id="PS50048">
    <property type="entry name" value="ZN2_CY6_FUNGAL_2"/>
    <property type="match status" value="1"/>
</dbReference>
<protein>
    <submittedName>
        <fullName evidence="8">Binuclear zinc transcription factor</fullName>
    </submittedName>
</protein>
<reference evidence="8" key="2">
    <citation type="submission" date="2023-06" db="EMBL/GenBank/DDBJ databases">
        <authorList>
            <consortium name="Lawrence Berkeley National Laboratory"/>
            <person name="Haridas S."/>
            <person name="Hensen N."/>
            <person name="Bonometti L."/>
            <person name="Westerberg I."/>
            <person name="Brannstrom I.O."/>
            <person name="Guillou S."/>
            <person name="Cros-Aarteil S."/>
            <person name="Calhoun S."/>
            <person name="Kuo A."/>
            <person name="Mondo S."/>
            <person name="Pangilinan J."/>
            <person name="Riley R."/>
            <person name="Labutti K."/>
            <person name="Andreopoulos B."/>
            <person name="Lipzen A."/>
            <person name="Chen C."/>
            <person name="Yanf M."/>
            <person name="Daum C."/>
            <person name="Ng V."/>
            <person name="Clum A."/>
            <person name="Steindorff A."/>
            <person name="Ohm R."/>
            <person name="Martin F."/>
            <person name="Silar P."/>
            <person name="Natvig D."/>
            <person name="Lalanne C."/>
            <person name="Gautier V."/>
            <person name="Ament-Velasquez S.L."/>
            <person name="Kruys A."/>
            <person name="Hutchinson M.I."/>
            <person name="Powell A.J."/>
            <person name="Barry K."/>
            <person name="Miller A.N."/>
            <person name="Grigoriev I.V."/>
            <person name="Debuchy R."/>
            <person name="Gladieux P."/>
            <person name="Thoren M.H."/>
            <person name="Johannesson H."/>
        </authorList>
    </citation>
    <scope>NUCLEOTIDE SEQUENCE</scope>
    <source>
        <strain evidence="8">CBS 958.72</strain>
    </source>
</reference>
<dbReference type="InterPro" id="IPR050815">
    <property type="entry name" value="TF_fung"/>
</dbReference>
<dbReference type="GO" id="GO:0000981">
    <property type="term" value="F:DNA-binding transcription factor activity, RNA polymerase II-specific"/>
    <property type="evidence" value="ECO:0007669"/>
    <property type="project" value="InterPro"/>
</dbReference>
<evidence type="ECO:0000256" key="5">
    <source>
        <dbReference type="ARBA" id="ARBA00023242"/>
    </source>
</evidence>
<keyword evidence="3" id="KW-0805">Transcription regulation</keyword>
<dbReference type="InterPro" id="IPR036864">
    <property type="entry name" value="Zn2-C6_fun-type_DNA-bd_sf"/>
</dbReference>
<dbReference type="Proteomes" id="UP001287356">
    <property type="component" value="Unassembled WGS sequence"/>
</dbReference>
<dbReference type="EMBL" id="JAULSN010000016">
    <property type="protein sequence ID" value="KAK3358485.1"/>
    <property type="molecule type" value="Genomic_DNA"/>
</dbReference>
<dbReference type="CDD" id="cd00067">
    <property type="entry name" value="GAL4"/>
    <property type="match status" value="1"/>
</dbReference>
<accession>A0AAE0MYT0</accession>
<comment type="subcellular location">
    <subcellularLocation>
        <location evidence="1">Nucleus</location>
    </subcellularLocation>
</comment>
<keyword evidence="4" id="KW-0804">Transcription</keyword>
<proteinExistence type="predicted"/>
<name>A0AAE0MYT0_9PEZI</name>
<comment type="caution">
    <text evidence="8">The sequence shown here is derived from an EMBL/GenBank/DDBJ whole genome shotgun (WGS) entry which is preliminary data.</text>
</comment>